<organism evidence="2 3">
    <name type="scientific">Sulfurospirillum barnesii (strain ATCC 700032 / DSM 10660 / SES-3)</name>
    <dbReference type="NCBI Taxonomy" id="760154"/>
    <lineage>
        <taxon>Bacteria</taxon>
        <taxon>Pseudomonadati</taxon>
        <taxon>Campylobacterota</taxon>
        <taxon>Epsilonproteobacteria</taxon>
        <taxon>Campylobacterales</taxon>
        <taxon>Sulfurospirillaceae</taxon>
        <taxon>Sulfurospirillum</taxon>
    </lineage>
</organism>
<dbReference type="PANTHER" id="PTHR42983:SF1">
    <property type="entry name" value="IRON-MOLYBDENUM PROTEIN"/>
    <property type="match status" value="1"/>
</dbReference>
<dbReference type="PANTHER" id="PTHR42983">
    <property type="entry name" value="DINITROGENASE IRON-MOLYBDENUM COFACTOR PROTEIN-RELATED"/>
    <property type="match status" value="1"/>
</dbReference>
<evidence type="ECO:0000313" key="3">
    <source>
        <dbReference type="Proteomes" id="UP000006176"/>
    </source>
</evidence>
<dbReference type="InterPro" id="IPR036105">
    <property type="entry name" value="DiNase_FeMo-co_biosyn_sf"/>
</dbReference>
<name>I3XZR5_SULBS</name>
<protein>
    <recommendedName>
        <fullName evidence="1">Dinitrogenase iron-molybdenum cofactor biosynthesis domain-containing protein</fullName>
    </recommendedName>
</protein>
<dbReference type="Proteomes" id="UP000006176">
    <property type="component" value="Chromosome"/>
</dbReference>
<evidence type="ECO:0000313" key="2">
    <source>
        <dbReference type="EMBL" id="AFL69439.1"/>
    </source>
</evidence>
<dbReference type="InterPro" id="IPR003731">
    <property type="entry name" value="Di-Nase_FeMo-co_biosynth"/>
</dbReference>
<dbReference type="HOGENOM" id="CLU_104194_1_0_7"/>
<dbReference type="AlphaFoldDB" id="I3XZR5"/>
<keyword evidence="3" id="KW-1185">Reference proteome</keyword>
<dbReference type="eggNOG" id="COG1433">
    <property type="taxonomic scope" value="Bacteria"/>
</dbReference>
<sequence>MIALPIKTEDQNGALSPLFGKAKWFAFVDENGAVRVEANSAEGGIKVARWFESLGVKTLITSHLGEKPFHALLKAGVKIYFAGSERIVVEEALASFKAGTLIEVDVSNYMELLGEEAAGHKHEGGCHSHEGKNKFKTKLKCCETKGHNALGGHGHQHAHCHSHEA</sequence>
<dbReference type="RefSeq" id="WP_014770304.1">
    <property type="nucleotide sequence ID" value="NC_018002.1"/>
</dbReference>
<dbReference type="SUPFAM" id="SSF53146">
    <property type="entry name" value="Nitrogenase accessory factor-like"/>
    <property type="match status" value="1"/>
</dbReference>
<accession>I3XZR5</accession>
<dbReference type="KEGG" id="sba:Sulba_2164"/>
<proteinExistence type="predicted"/>
<reference evidence="2 3" key="1">
    <citation type="submission" date="2012-06" db="EMBL/GenBank/DDBJ databases">
        <title>Complete sequence of Sulfurospirillum barnesii SES-3.</title>
        <authorList>
            <consortium name="US DOE Joint Genome Institute"/>
            <person name="Lucas S."/>
            <person name="Han J."/>
            <person name="Lapidus A."/>
            <person name="Cheng J.-F."/>
            <person name="Goodwin L."/>
            <person name="Pitluck S."/>
            <person name="Peters L."/>
            <person name="Ovchinnikova G."/>
            <person name="Lu M."/>
            <person name="Detter J.C."/>
            <person name="Han C."/>
            <person name="Tapia R."/>
            <person name="Land M."/>
            <person name="Hauser L."/>
            <person name="Kyrpides N."/>
            <person name="Ivanova N."/>
            <person name="Pagani I."/>
            <person name="Stolz J."/>
            <person name="Arkin A."/>
            <person name="Dehal P."/>
            <person name="Oremland R."/>
            <person name="Saltikov C."/>
            <person name="Basu P."/>
            <person name="Hollibaugh J."/>
            <person name="Newman D."/>
            <person name="Stolyar S."/>
            <person name="Hazen T."/>
            <person name="Woyke T."/>
        </authorList>
    </citation>
    <scope>NUCLEOTIDE SEQUENCE [LARGE SCALE GENOMIC DNA]</scope>
    <source>
        <strain evidence="3">ATCC 700032 / DSM 10660 / SES-3</strain>
    </source>
</reference>
<dbReference type="PATRIC" id="fig|760154.4.peg.2163"/>
<feature type="domain" description="Dinitrogenase iron-molybdenum cofactor biosynthesis" evidence="1">
    <location>
        <begin position="13"/>
        <end position="97"/>
    </location>
</feature>
<dbReference type="Pfam" id="PF02579">
    <property type="entry name" value="Nitro_FeMo-Co"/>
    <property type="match status" value="1"/>
</dbReference>
<dbReference type="STRING" id="760154.Sulba_2164"/>
<evidence type="ECO:0000259" key="1">
    <source>
        <dbReference type="Pfam" id="PF02579"/>
    </source>
</evidence>
<dbReference type="EMBL" id="CP003333">
    <property type="protein sequence ID" value="AFL69439.1"/>
    <property type="molecule type" value="Genomic_DNA"/>
</dbReference>
<dbReference type="Gene3D" id="3.30.420.130">
    <property type="entry name" value="Dinitrogenase iron-molybdenum cofactor biosynthesis domain"/>
    <property type="match status" value="1"/>
</dbReference>
<gene>
    <name evidence="2" type="ordered locus">Sulba_2164</name>
</gene>
<dbReference type="OrthoDB" id="5348293at2"/>